<dbReference type="Gene3D" id="3.40.50.2000">
    <property type="entry name" value="Glycogen Phosphorylase B"/>
    <property type="match status" value="2"/>
</dbReference>
<keyword evidence="3" id="KW-1185">Reference proteome</keyword>
<proteinExistence type="predicted"/>
<accession>A0A346A3I5</accession>
<dbReference type="EMBL" id="CP031417">
    <property type="protein sequence ID" value="AXK83732.1"/>
    <property type="molecule type" value="Genomic_DNA"/>
</dbReference>
<evidence type="ECO:0000259" key="1">
    <source>
        <dbReference type="Pfam" id="PF13439"/>
    </source>
</evidence>
<keyword evidence="2" id="KW-0808">Transferase</keyword>
<dbReference type="AlphaFoldDB" id="A0A346A3I5"/>
<dbReference type="InterPro" id="IPR028098">
    <property type="entry name" value="Glyco_trans_4-like_N"/>
</dbReference>
<protein>
    <submittedName>
        <fullName evidence="2">Glycosyltransferase family 1 protein</fullName>
    </submittedName>
</protein>
<dbReference type="PANTHER" id="PTHR12526">
    <property type="entry name" value="GLYCOSYLTRANSFERASE"/>
    <property type="match status" value="1"/>
</dbReference>
<reference evidence="2 3" key="1">
    <citation type="submission" date="2018-07" db="EMBL/GenBank/DDBJ databases">
        <authorList>
            <person name="Quirk P.G."/>
            <person name="Krulwich T.A."/>
        </authorList>
    </citation>
    <scope>NUCLEOTIDE SEQUENCE [LARGE SCALE GENOMIC DNA]</scope>
    <source>
        <strain evidence="2 3">CC-BB4</strain>
    </source>
</reference>
<organism evidence="2 3">
    <name type="scientific">Pseudolabrys taiwanensis</name>
    <dbReference type="NCBI Taxonomy" id="331696"/>
    <lineage>
        <taxon>Bacteria</taxon>
        <taxon>Pseudomonadati</taxon>
        <taxon>Pseudomonadota</taxon>
        <taxon>Alphaproteobacteria</taxon>
        <taxon>Hyphomicrobiales</taxon>
        <taxon>Xanthobacteraceae</taxon>
        <taxon>Pseudolabrys</taxon>
    </lineage>
</organism>
<sequence>MLTAFPVSNAGGCDYLSYMRALNIIHVLRAPLGGLFRHVVDLVSGQIARGHNVGIVVDSLTGNERARETLGRLAPALKFGITQIPMPRQLSPRDLSAVVHVSKRLWESHADVVHGHGAKGGAYARLAFAGRPIVRAYTPHGGSLLLDHATLNGKAYLLLEKLLMPRGDAYLFESAYSADVFRAKVGEPRGLMRVIHNGVSQAEFAPVPLAPDASDIVFVGEYRHVKGIDTLIDAIATLRGEGRPLTATLVGSGPERDSLQEQVARLGLGEAVRLAPAMPMRRALALGKLVVLPSRAESLPYVVLETAAAERPMITTRVGGIPEIYGPLSDALIPPGDVKALADAVKISQDEPAVMAERSRKLRARIAASFSVETMVDGVLSCYERALDIAPAVGQALGA</sequence>
<name>A0A346A3I5_9HYPH</name>
<gene>
    <name evidence="2" type="ORF">DW352_26310</name>
</gene>
<evidence type="ECO:0000313" key="2">
    <source>
        <dbReference type="EMBL" id="AXK83732.1"/>
    </source>
</evidence>
<dbReference type="Pfam" id="PF13692">
    <property type="entry name" value="Glyco_trans_1_4"/>
    <property type="match status" value="1"/>
</dbReference>
<dbReference type="SUPFAM" id="SSF53756">
    <property type="entry name" value="UDP-Glycosyltransferase/glycogen phosphorylase"/>
    <property type="match status" value="1"/>
</dbReference>
<dbReference type="Proteomes" id="UP000254889">
    <property type="component" value="Chromosome"/>
</dbReference>
<feature type="domain" description="Glycosyltransferase subfamily 4-like N-terminal" evidence="1">
    <location>
        <begin position="33"/>
        <end position="200"/>
    </location>
</feature>
<dbReference type="GO" id="GO:0016757">
    <property type="term" value="F:glycosyltransferase activity"/>
    <property type="evidence" value="ECO:0007669"/>
    <property type="project" value="UniProtKB-ARBA"/>
</dbReference>
<dbReference type="CDD" id="cd03801">
    <property type="entry name" value="GT4_PimA-like"/>
    <property type="match status" value="1"/>
</dbReference>
<dbReference type="OrthoDB" id="9806708at2"/>
<dbReference type="KEGG" id="ptaw:DW352_26310"/>
<evidence type="ECO:0000313" key="3">
    <source>
        <dbReference type="Proteomes" id="UP000254889"/>
    </source>
</evidence>
<dbReference type="Pfam" id="PF13439">
    <property type="entry name" value="Glyco_transf_4"/>
    <property type="match status" value="1"/>
</dbReference>